<keyword evidence="2" id="KW-1133">Transmembrane helix</keyword>
<dbReference type="EMBL" id="QRYV01000027">
    <property type="protein sequence ID" value="RGV14272.1"/>
    <property type="molecule type" value="Genomic_DNA"/>
</dbReference>
<evidence type="ECO:0000256" key="1">
    <source>
        <dbReference type="SAM" id="MobiDB-lite"/>
    </source>
</evidence>
<protein>
    <submittedName>
        <fullName evidence="3">Uncharacterized protein</fullName>
    </submittedName>
</protein>
<dbReference type="Proteomes" id="UP000283369">
    <property type="component" value="Unassembled WGS sequence"/>
</dbReference>
<evidence type="ECO:0000256" key="2">
    <source>
        <dbReference type="SAM" id="Phobius"/>
    </source>
</evidence>
<evidence type="ECO:0000313" key="4">
    <source>
        <dbReference type="Proteomes" id="UP000283369"/>
    </source>
</evidence>
<name>A0A412VX37_9BACE</name>
<reference evidence="3 4" key="1">
    <citation type="submission" date="2018-08" db="EMBL/GenBank/DDBJ databases">
        <title>A genome reference for cultivated species of the human gut microbiota.</title>
        <authorList>
            <person name="Zou Y."/>
            <person name="Xue W."/>
            <person name="Luo G."/>
        </authorList>
    </citation>
    <scope>NUCLEOTIDE SEQUENCE [LARGE SCALE GENOMIC DNA]</scope>
    <source>
        <strain evidence="3 4">AF14-7</strain>
    </source>
</reference>
<comment type="caution">
    <text evidence="3">The sequence shown here is derived from an EMBL/GenBank/DDBJ whole genome shotgun (WGS) entry which is preliminary data.</text>
</comment>
<proteinExistence type="predicted"/>
<organism evidence="3 4">
    <name type="scientific">Bacteroides xylanisolvens</name>
    <dbReference type="NCBI Taxonomy" id="371601"/>
    <lineage>
        <taxon>Bacteria</taxon>
        <taxon>Pseudomonadati</taxon>
        <taxon>Bacteroidota</taxon>
        <taxon>Bacteroidia</taxon>
        <taxon>Bacteroidales</taxon>
        <taxon>Bacteroidaceae</taxon>
        <taxon>Bacteroides</taxon>
    </lineage>
</organism>
<accession>A0A412VX37</accession>
<sequence length="72" mass="8175">MYHNQGDVSLFNHCFLWVIMWMIFSCVFLFYPPSVPLWGRRLSGEVLFPLAAGRSPSKEGSGCSRRSCCARA</sequence>
<gene>
    <name evidence="3" type="ORF">DWW25_12725</name>
</gene>
<feature type="region of interest" description="Disordered" evidence="1">
    <location>
        <begin position="52"/>
        <end position="72"/>
    </location>
</feature>
<dbReference type="AlphaFoldDB" id="A0A412VX37"/>
<feature type="transmembrane region" description="Helical" evidence="2">
    <location>
        <begin position="15"/>
        <end position="31"/>
    </location>
</feature>
<evidence type="ECO:0000313" key="3">
    <source>
        <dbReference type="EMBL" id="RGV14272.1"/>
    </source>
</evidence>
<keyword evidence="2" id="KW-0472">Membrane</keyword>
<keyword evidence="2" id="KW-0812">Transmembrane</keyword>